<dbReference type="InterPro" id="IPR040079">
    <property type="entry name" value="Glutathione_S-Trfase"/>
</dbReference>
<dbReference type="PROSITE" id="PS50405">
    <property type="entry name" value="GST_CTER"/>
    <property type="match status" value="4"/>
</dbReference>
<dbReference type="Proteomes" id="UP000075920">
    <property type="component" value="Unassembled WGS sequence"/>
</dbReference>
<dbReference type="SFLD" id="SFLDG01153">
    <property type="entry name" value="Main.4:_Theta-like"/>
    <property type="match status" value="3"/>
</dbReference>
<dbReference type="FunFam" id="3.40.30.10:FF:000034">
    <property type="entry name" value="glutathione S-transferase 1"/>
    <property type="match status" value="3"/>
</dbReference>
<reference evidence="9" key="2">
    <citation type="submission" date="2020-05" db="UniProtKB">
        <authorList>
            <consortium name="EnsemblMetazoa"/>
        </authorList>
    </citation>
    <scope>IDENTIFICATION</scope>
    <source>
        <strain evidence="9">MINIMUS1</strain>
    </source>
</reference>
<evidence type="ECO:0000256" key="4">
    <source>
        <dbReference type="ARBA" id="ARBA00022679"/>
    </source>
</evidence>
<feature type="domain" description="GST N-terminal" evidence="7">
    <location>
        <begin position="223"/>
        <end position="303"/>
    </location>
</feature>
<evidence type="ECO:0000313" key="10">
    <source>
        <dbReference type="Proteomes" id="UP000075920"/>
    </source>
</evidence>
<dbReference type="Pfam" id="PF00043">
    <property type="entry name" value="GST_C"/>
    <property type="match status" value="3"/>
</dbReference>
<evidence type="ECO:0000256" key="5">
    <source>
        <dbReference type="ARBA" id="ARBA00041523"/>
    </source>
</evidence>
<feature type="domain" description="GST N-terminal" evidence="7">
    <location>
        <begin position="427"/>
        <end position="507"/>
    </location>
</feature>
<evidence type="ECO:0000256" key="3">
    <source>
        <dbReference type="ARBA" id="ARBA00012452"/>
    </source>
</evidence>
<keyword evidence="10" id="KW-1185">Reference proteome</keyword>
<proteinExistence type="inferred from homology"/>
<dbReference type="SUPFAM" id="SSF47616">
    <property type="entry name" value="GST C-terminal domain-like"/>
    <property type="match status" value="4"/>
</dbReference>
<dbReference type="EC" id="2.5.1.18" evidence="3"/>
<evidence type="ECO:0000256" key="6">
    <source>
        <dbReference type="ARBA" id="ARBA00047960"/>
    </source>
</evidence>
<dbReference type="VEuPathDB" id="VectorBase:AMIN004771"/>
<dbReference type="SFLD" id="SFLDG00358">
    <property type="entry name" value="Main_(cytGST)"/>
    <property type="match status" value="4"/>
</dbReference>
<organism evidence="9 10">
    <name type="scientific">Anopheles minimus</name>
    <dbReference type="NCBI Taxonomy" id="112268"/>
    <lineage>
        <taxon>Eukaryota</taxon>
        <taxon>Metazoa</taxon>
        <taxon>Ecdysozoa</taxon>
        <taxon>Arthropoda</taxon>
        <taxon>Hexapoda</taxon>
        <taxon>Insecta</taxon>
        <taxon>Pterygota</taxon>
        <taxon>Neoptera</taxon>
        <taxon>Endopterygota</taxon>
        <taxon>Diptera</taxon>
        <taxon>Nematocera</taxon>
        <taxon>Culicoidea</taxon>
        <taxon>Culicidae</taxon>
        <taxon>Anophelinae</taxon>
        <taxon>Anopheles</taxon>
    </lineage>
</organism>
<dbReference type="InterPro" id="IPR036282">
    <property type="entry name" value="Glutathione-S-Trfase_C_sf"/>
</dbReference>
<feature type="domain" description="GST C-terminal" evidence="8">
    <location>
        <begin position="309"/>
        <end position="429"/>
    </location>
</feature>
<evidence type="ECO:0000259" key="8">
    <source>
        <dbReference type="PROSITE" id="PS50405"/>
    </source>
</evidence>
<evidence type="ECO:0000259" key="7">
    <source>
        <dbReference type="PROSITE" id="PS50404"/>
    </source>
</evidence>
<dbReference type="InterPro" id="IPR004046">
    <property type="entry name" value="GST_C"/>
</dbReference>
<comment type="catalytic activity">
    <reaction evidence="6">
        <text>RX + glutathione = an S-substituted glutathione + a halide anion + H(+)</text>
        <dbReference type="Rhea" id="RHEA:16437"/>
        <dbReference type="ChEBI" id="CHEBI:15378"/>
        <dbReference type="ChEBI" id="CHEBI:16042"/>
        <dbReference type="ChEBI" id="CHEBI:17792"/>
        <dbReference type="ChEBI" id="CHEBI:57925"/>
        <dbReference type="ChEBI" id="CHEBI:90779"/>
        <dbReference type="EC" id="2.5.1.18"/>
    </reaction>
</comment>
<dbReference type="Pfam" id="PF13409">
    <property type="entry name" value="GST_N_2"/>
    <property type="match status" value="1"/>
</dbReference>
<evidence type="ECO:0000256" key="1">
    <source>
        <dbReference type="ARBA" id="ARBA00009899"/>
    </source>
</evidence>
<dbReference type="SFLD" id="SFLDS00019">
    <property type="entry name" value="Glutathione_Transferase_(cytos"/>
    <property type="match status" value="4"/>
</dbReference>
<comment type="subunit">
    <text evidence="2">Homodimer.</text>
</comment>
<dbReference type="CDD" id="cd03045">
    <property type="entry name" value="GST_N_Delta_Epsilon"/>
    <property type="match status" value="3"/>
</dbReference>
<dbReference type="Pfam" id="PF13417">
    <property type="entry name" value="GST_N_3"/>
    <property type="match status" value="3"/>
</dbReference>
<evidence type="ECO:0000313" key="9">
    <source>
        <dbReference type="EnsemblMetazoa" id="AMIN004771-PA"/>
    </source>
</evidence>
<dbReference type="Gene3D" id="3.40.30.10">
    <property type="entry name" value="Glutaredoxin"/>
    <property type="match status" value="4"/>
</dbReference>
<accession>A0A182W360</accession>
<dbReference type="STRING" id="112268.A0A182W360"/>
<reference evidence="10" key="1">
    <citation type="submission" date="2013-03" db="EMBL/GenBank/DDBJ databases">
        <title>The Genome Sequence of Anopheles minimus MINIMUS1.</title>
        <authorList>
            <consortium name="The Broad Institute Genomics Platform"/>
            <person name="Neafsey D.E."/>
            <person name="Walton C."/>
            <person name="Walker B."/>
            <person name="Young S.K."/>
            <person name="Zeng Q."/>
            <person name="Gargeya S."/>
            <person name="Fitzgerald M."/>
            <person name="Haas B."/>
            <person name="Abouelleil A."/>
            <person name="Allen A.W."/>
            <person name="Alvarado L."/>
            <person name="Arachchi H.M."/>
            <person name="Berlin A.M."/>
            <person name="Chapman S.B."/>
            <person name="Gainer-Dewar J."/>
            <person name="Goldberg J."/>
            <person name="Griggs A."/>
            <person name="Gujja S."/>
            <person name="Hansen M."/>
            <person name="Howarth C."/>
            <person name="Imamovic A."/>
            <person name="Ireland A."/>
            <person name="Larimer J."/>
            <person name="McCowan C."/>
            <person name="Murphy C."/>
            <person name="Pearson M."/>
            <person name="Poon T.W."/>
            <person name="Priest M."/>
            <person name="Roberts A."/>
            <person name="Saif S."/>
            <person name="Shea T."/>
            <person name="Sisk P."/>
            <person name="Sykes S."/>
            <person name="Wortman J."/>
            <person name="Nusbaum C."/>
            <person name="Birren B."/>
        </authorList>
    </citation>
    <scope>NUCLEOTIDE SEQUENCE [LARGE SCALE GENOMIC DNA]</scope>
    <source>
        <strain evidence="10">MINIMUS1</strain>
    </source>
</reference>
<feature type="domain" description="GST N-terminal" evidence="7">
    <location>
        <begin position="1"/>
        <end position="79"/>
    </location>
</feature>
<dbReference type="GO" id="GO:0006749">
    <property type="term" value="P:glutathione metabolic process"/>
    <property type="evidence" value="ECO:0007669"/>
    <property type="project" value="TreeGrafter"/>
</dbReference>
<dbReference type="InterPro" id="IPR010987">
    <property type="entry name" value="Glutathione-S-Trfase_C-like"/>
</dbReference>
<sequence length="876" mass="99885">MELYFNIVSPPCQSVLLVGKKLGITFDLKEVNPHLSEVREQLSKYNPQHTIPTFIEDGHVIWESYAIVIYLAEKYGKDDSLYPKDPKVRSIVNQRLFFDNGVMYKSAIEYVQYILKKKLEPTEEMVEKLQKALGLLESFVKDRTFVAADHLTIADICLLSSVTMLAGIKYDLEPYPAIQAWVGRVTGELPNYAEFHKELLEKSLEYIKTLKVVTRNARSDSAQVMDYYYSLVSPPCQSAILVAKKLGITLNLKKTNIHDPVEKDALTKLNPQHTIPTLVDNGHVVWESYAIVTYLVDAYAKDDSLYPKDPKVRSVVNQRLFFDIGTLYKQLIDIIHLVFKKEQPTDEQMEKLKKAIALLEHFVTERSYAAADHLTVADICLLGTVTALNWLKYDLEPFPHVRAWVARVTAEIPDYAEFRKEAEEAIKAYVASRNVVSPPSQSAILVARKLGITLNLKNTNIYDPVELDVLSKINPYHMLPMLVDDGNIIFESYAIVLYLVETYAKDDALYPKDPKVRAVVNQRLFFDVATLYKQLYENIHVKMQNQSPTEKQAQRLKKATAILEHFLAERSYVAANYLTVADICLVVTVTALTLWLRYDLEPYPGIRDWYARATAEIPEWDQFRKECEEATKAYITLCANGAFGADRTGSPHAVPIVSSDRTHLGMDLYYHIRSPPCQPVVFLAKHMGLELNHKVTSVYDPSDLEALKKVNPQHTIPTLVDNGHVVWESYAILIYLAEKYGLDDSLYPKDHAERSVVHQRLFFDSGTFQSCSLQTLILHMRKMPIPDENLAKVKRAVEVLEMYLTGKPYVAGQKLTIADFSIFVSVCSLDMMKYELTPYPNVVRWFEKMGTHIPDLEAMRKQVEADLKALLASMSK</sequence>
<feature type="domain" description="GST C-terminal" evidence="8">
    <location>
        <begin position="85"/>
        <end position="210"/>
    </location>
</feature>
<feature type="domain" description="GST C-terminal" evidence="8">
    <location>
        <begin position="513"/>
        <end position="633"/>
    </location>
</feature>
<dbReference type="GO" id="GO:0004364">
    <property type="term" value="F:glutathione transferase activity"/>
    <property type="evidence" value="ECO:0007669"/>
    <property type="project" value="UniProtKB-EC"/>
</dbReference>
<feature type="domain" description="GST C-terminal" evidence="8">
    <location>
        <begin position="750"/>
        <end position="867"/>
    </location>
</feature>
<dbReference type="InterPro" id="IPR004045">
    <property type="entry name" value="Glutathione_S-Trfase_N"/>
</dbReference>
<keyword evidence="4" id="KW-0808">Transferase</keyword>
<dbReference type="CDD" id="cd03177">
    <property type="entry name" value="GST_C_Delta_Epsilon"/>
    <property type="match status" value="4"/>
</dbReference>
<feature type="domain" description="GST N-terminal" evidence="7">
    <location>
        <begin position="664"/>
        <end position="744"/>
    </location>
</feature>
<dbReference type="EnsemblMetazoa" id="AMIN004771-RA">
    <property type="protein sequence ID" value="AMIN004771-PA"/>
    <property type="gene ID" value="AMIN004771"/>
</dbReference>
<dbReference type="FunFam" id="1.20.1050.10:FF:000007">
    <property type="entry name" value="Glutathione S-transferase 1-1"/>
    <property type="match status" value="4"/>
</dbReference>
<dbReference type="AlphaFoldDB" id="A0A182W360"/>
<dbReference type="InterPro" id="IPR036249">
    <property type="entry name" value="Thioredoxin-like_sf"/>
</dbReference>
<dbReference type="PANTHER" id="PTHR43969">
    <property type="entry name" value="GLUTATHIONE S TRANSFERASE D10, ISOFORM A-RELATED"/>
    <property type="match status" value="1"/>
</dbReference>
<evidence type="ECO:0000256" key="2">
    <source>
        <dbReference type="ARBA" id="ARBA00011738"/>
    </source>
</evidence>
<name>A0A182W360_9DIPT</name>
<dbReference type="PROSITE" id="PS50404">
    <property type="entry name" value="GST_NTER"/>
    <property type="match status" value="4"/>
</dbReference>
<dbReference type="Gene3D" id="1.20.1050.10">
    <property type="match status" value="4"/>
</dbReference>
<comment type="similarity">
    <text evidence="1">Belongs to the GST superfamily. Theta family.</text>
</comment>
<dbReference type="PANTHER" id="PTHR43969:SF9">
    <property type="entry name" value="GLUTATHIONE S TRANSFERASE D10, ISOFORM A-RELATED"/>
    <property type="match status" value="1"/>
</dbReference>
<dbReference type="SUPFAM" id="SSF52833">
    <property type="entry name" value="Thioredoxin-like"/>
    <property type="match status" value="4"/>
</dbReference>
<protein>
    <recommendedName>
        <fullName evidence="3">glutathione transferase</fullName>
        <ecNumber evidence="3">2.5.1.18</ecNumber>
    </recommendedName>
    <alternativeName>
        <fullName evidence="5">GST class-theta</fullName>
    </alternativeName>
</protein>